<comment type="caution">
    <text evidence="2">The sequence shown here is derived from an EMBL/GenBank/DDBJ whole genome shotgun (WGS) entry which is preliminary data.</text>
</comment>
<dbReference type="AlphaFoldDB" id="K6ZW52"/>
<feature type="transmembrane region" description="Helical" evidence="1">
    <location>
        <begin position="420"/>
        <end position="438"/>
    </location>
</feature>
<dbReference type="InterPro" id="IPR006160">
    <property type="entry name" value="SCFA_transpt_AtoE"/>
</dbReference>
<dbReference type="OrthoDB" id="9342495at2"/>
<evidence type="ECO:0000313" key="2">
    <source>
        <dbReference type="EMBL" id="GAC34477.1"/>
    </source>
</evidence>
<reference evidence="3" key="1">
    <citation type="journal article" date="2014" name="Environ. Microbiol.">
        <title>Comparative genomics of the marine bacterial genus Glaciecola reveals the high degree of genomic diversity and genomic characteristic for cold adaptation.</title>
        <authorList>
            <person name="Qin Q.L."/>
            <person name="Xie B.B."/>
            <person name="Yu Y."/>
            <person name="Shu Y.L."/>
            <person name="Rong J.C."/>
            <person name="Zhang Y.J."/>
            <person name="Zhao D.L."/>
            <person name="Chen X.L."/>
            <person name="Zhang X.Y."/>
            <person name="Chen B."/>
            <person name="Zhou B.C."/>
            <person name="Zhang Y.Z."/>
        </authorList>
    </citation>
    <scope>NUCLEOTIDE SEQUENCE [LARGE SCALE GENOMIC DNA]</scope>
    <source>
        <strain evidence="3">LMG 21857</strain>
    </source>
</reference>
<feature type="transmembrane region" description="Helical" evidence="1">
    <location>
        <begin position="244"/>
        <end position="261"/>
    </location>
</feature>
<feature type="transmembrane region" description="Helical" evidence="1">
    <location>
        <begin position="50"/>
        <end position="77"/>
    </location>
</feature>
<feature type="transmembrane region" description="Helical" evidence="1">
    <location>
        <begin position="267"/>
        <end position="285"/>
    </location>
</feature>
<dbReference type="RefSeq" id="WP_007106242.1">
    <property type="nucleotide sequence ID" value="NZ_BAER01000111.1"/>
</dbReference>
<dbReference type="STRING" id="1129793.GPLA_3589"/>
<dbReference type="PANTHER" id="PTHR41983">
    <property type="entry name" value="SHORT-CHAIN FATTY ACID TRANSPORTER-RELATED"/>
    <property type="match status" value="1"/>
</dbReference>
<keyword evidence="1" id="KW-1133">Transmembrane helix</keyword>
<protein>
    <submittedName>
        <fullName evidence="2">Short-chain fatty acids transporter</fullName>
    </submittedName>
</protein>
<feature type="transmembrane region" description="Helical" evidence="1">
    <location>
        <begin position="20"/>
        <end position="38"/>
    </location>
</feature>
<name>K6ZW52_9ALTE</name>
<keyword evidence="1" id="KW-0812">Transmembrane</keyword>
<feature type="transmembrane region" description="Helical" evidence="1">
    <location>
        <begin position="368"/>
        <end position="390"/>
    </location>
</feature>
<accession>K6ZW52</accession>
<feature type="transmembrane region" description="Helical" evidence="1">
    <location>
        <begin position="97"/>
        <end position="124"/>
    </location>
</feature>
<feature type="transmembrane region" description="Helical" evidence="1">
    <location>
        <begin position="186"/>
        <end position="209"/>
    </location>
</feature>
<keyword evidence="3" id="KW-1185">Reference proteome</keyword>
<feature type="transmembrane region" description="Helical" evidence="1">
    <location>
        <begin position="340"/>
        <end position="356"/>
    </location>
</feature>
<organism evidence="2 3">
    <name type="scientific">Paraglaciecola polaris LMG 21857</name>
    <dbReference type="NCBI Taxonomy" id="1129793"/>
    <lineage>
        <taxon>Bacteria</taxon>
        <taxon>Pseudomonadati</taxon>
        <taxon>Pseudomonadota</taxon>
        <taxon>Gammaproteobacteria</taxon>
        <taxon>Alteromonadales</taxon>
        <taxon>Alteromonadaceae</taxon>
        <taxon>Paraglaciecola</taxon>
    </lineage>
</organism>
<keyword evidence="1" id="KW-0472">Membrane</keyword>
<evidence type="ECO:0000256" key="1">
    <source>
        <dbReference type="SAM" id="Phobius"/>
    </source>
</evidence>
<dbReference type="PANTHER" id="PTHR41983:SF2">
    <property type="entry name" value="SHORT-CHAIN FATTY ACID TRANSPORTER-RELATED"/>
    <property type="match status" value="1"/>
</dbReference>
<proteinExistence type="predicted"/>
<gene>
    <name evidence="2" type="primary">atoE</name>
    <name evidence="2" type="ORF">GPLA_3589</name>
</gene>
<sequence length="439" mass="47642">MIKSSADFFSRVMQRWLPDPFIIAIILTAIVFMCGLFIERQSVTDMANHWGNGFWALLSFSMQMVLILVLGSILAMSVAVKKGLVWVAKLAATPTQAILLVTLVSMLASWINWGFGLVVGALVAREVATVVKGGHFPLLIASAYSGMLIWHSGLSGSIPLKIASQDSDALGQLLAGQTIPMTETIFAWQNLVIVAALVITVPILNILMLPDKHKRVSFQVKHKNVPSIDKRGLTPAEKLEHSPFINYLLVMLGLVFLWQYFIQGNGLSLNTINLCLLLFGLALHVSPHNFLNAAKEAIGYSSGIILQFPIYAGVMGMMVGSGLATSMSQWFVEISSAQSFPVYTFISAGIVNFFVPSGGGQWAVQAPIVLPAATELGVSINHAAMAVAWGDAWTNMIQPFWALPLLAIAGLSLRQIMGYCAVILIWSGVLISSLIYFLY</sequence>
<dbReference type="Proteomes" id="UP000006322">
    <property type="component" value="Unassembled WGS sequence"/>
</dbReference>
<dbReference type="GO" id="GO:0005886">
    <property type="term" value="C:plasma membrane"/>
    <property type="evidence" value="ECO:0007669"/>
    <property type="project" value="TreeGrafter"/>
</dbReference>
<dbReference type="EMBL" id="BAER01000111">
    <property type="protein sequence ID" value="GAC34477.1"/>
    <property type="molecule type" value="Genomic_DNA"/>
</dbReference>
<feature type="transmembrane region" description="Helical" evidence="1">
    <location>
        <begin position="297"/>
        <end position="320"/>
    </location>
</feature>
<dbReference type="Pfam" id="PF02667">
    <property type="entry name" value="SCFA_trans"/>
    <property type="match status" value="1"/>
</dbReference>
<evidence type="ECO:0000313" key="3">
    <source>
        <dbReference type="Proteomes" id="UP000006322"/>
    </source>
</evidence>